<evidence type="ECO:0000313" key="2">
    <source>
        <dbReference type="Proteomes" id="UP001212498"/>
    </source>
</evidence>
<dbReference type="EMBL" id="JAPNUD010000002">
    <property type="protein sequence ID" value="MDA0639262.1"/>
    <property type="molecule type" value="Genomic_DNA"/>
</dbReference>
<proteinExistence type="predicted"/>
<organism evidence="1 2">
    <name type="scientific">Nonomuraea ferruginea</name>
    <dbReference type="NCBI Taxonomy" id="46174"/>
    <lineage>
        <taxon>Bacteria</taxon>
        <taxon>Bacillati</taxon>
        <taxon>Actinomycetota</taxon>
        <taxon>Actinomycetes</taxon>
        <taxon>Streptosporangiales</taxon>
        <taxon>Streptosporangiaceae</taxon>
        <taxon>Nonomuraea</taxon>
    </lineage>
</organism>
<protein>
    <recommendedName>
        <fullName evidence="3">EndoU nuclease-like protein</fullName>
    </recommendedName>
</protein>
<gene>
    <name evidence="1" type="ORF">OUY24_01365</name>
</gene>
<comment type="caution">
    <text evidence="1">The sequence shown here is derived from an EMBL/GenBank/DDBJ whole genome shotgun (WGS) entry which is preliminary data.</text>
</comment>
<evidence type="ECO:0000313" key="1">
    <source>
        <dbReference type="EMBL" id="MDA0639262.1"/>
    </source>
</evidence>
<evidence type="ECO:0008006" key="3">
    <source>
        <dbReference type="Google" id="ProtNLM"/>
    </source>
</evidence>
<keyword evidence="2" id="KW-1185">Reference proteome</keyword>
<name>A0ABT4SQ16_9ACTN</name>
<accession>A0ABT4SQ16</accession>
<sequence length="181" mass="20550">MIISVKTVTAAVILASPLFVTQSDPEPVVFMATSGSHRFTSPEQSRDVWQACGAKAPNGKLVRTFTRKEFRPAPRGTRSKLLCGSAKWGYRHIKDRHRDDWQAVANYLGQDWRSFADWAIEQTLKAPDSAPAYRQNNDTYAYRTPIQIRDEKNKVRARYRPVVVIAAKTKNIITAYPVAQR</sequence>
<reference evidence="1 2" key="1">
    <citation type="submission" date="2022-11" db="EMBL/GenBank/DDBJ databases">
        <title>Nonomuraea corallina sp. nov., a new species of the genus Nonomuraea isolated from sea side sediment in Thai sea.</title>
        <authorList>
            <person name="Ngamcharungchit C."/>
            <person name="Matsumoto A."/>
            <person name="Suriyachadkun C."/>
            <person name="Panbangred W."/>
            <person name="Inahashi Y."/>
            <person name="Intra B."/>
        </authorList>
    </citation>
    <scope>NUCLEOTIDE SEQUENCE [LARGE SCALE GENOMIC DNA]</scope>
    <source>
        <strain evidence="1 2">DSM 43553</strain>
    </source>
</reference>
<dbReference type="Proteomes" id="UP001212498">
    <property type="component" value="Unassembled WGS sequence"/>
</dbReference>
<dbReference type="RefSeq" id="WP_148036403.1">
    <property type="nucleotide sequence ID" value="NZ_BAABFD010000006.1"/>
</dbReference>